<organism evidence="3 4">
    <name type="scientific">Leptolyngbya foveolarum</name>
    <dbReference type="NCBI Taxonomy" id="47253"/>
    <lineage>
        <taxon>Bacteria</taxon>
        <taxon>Bacillati</taxon>
        <taxon>Cyanobacteriota</taxon>
        <taxon>Cyanophyceae</taxon>
        <taxon>Leptolyngbyales</taxon>
        <taxon>Leptolyngbyaceae</taxon>
        <taxon>Leptolyngbya group</taxon>
        <taxon>Leptolyngbya</taxon>
    </lineage>
</organism>
<gene>
    <name evidence="3" type="ORF">DCF25_11270</name>
</gene>
<dbReference type="Proteomes" id="UP000249354">
    <property type="component" value="Unassembled WGS sequence"/>
</dbReference>
<sequence length="251" mass="26435">MIFSLTKFSAHGPLAAALVLAGTSWLSASAQPLQPSTAQLAPSLEAPVSVPSAETDELAETNKNEISTAHYADEKISVNYPATWQLKMLDDGILISSDAATPADLVATQIVRIAASPGAVVNANIESFTKEGSAVARYSRATIDGQDALVMWLAERPDELGSAIATFIGYDNETVLLFSRYAPENTTAEADILQIHTSFTDPAAPTAITAPNPTAENLLESDPTESSTTELTPIENTEGEVIFPANGLSED</sequence>
<accession>A0A2W4U9M1</accession>
<evidence type="ECO:0008006" key="5">
    <source>
        <dbReference type="Google" id="ProtNLM"/>
    </source>
</evidence>
<feature type="signal peptide" evidence="2">
    <location>
        <begin position="1"/>
        <end position="30"/>
    </location>
</feature>
<dbReference type="EMBL" id="QBMC01000069">
    <property type="protein sequence ID" value="PZO17322.1"/>
    <property type="molecule type" value="Genomic_DNA"/>
</dbReference>
<proteinExistence type="predicted"/>
<name>A0A2W4U9M1_9CYAN</name>
<evidence type="ECO:0000313" key="4">
    <source>
        <dbReference type="Proteomes" id="UP000249354"/>
    </source>
</evidence>
<keyword evidence="2" id="KW-0732">Signal</keyword>
<dbReference type="AlphaFoldDB" id="A0A2W4U9M1"/>
<reference evidence="3 4" key="2">
    <citation type="submission" date="2018-06" db="EMBL/GenBank/DDBJ databases">
        <title>Metagenomic assembly of (sub)arctic Cyanobacteria and their associated microbiome from non-axenic cultures.</title>
        <authorList>
            <person name="Baurain D."/>
        </authorList>
    </citation>
    <scope>NUCLEOTIDE SEQUENCE [LARGE SCALE GENOMIC DNA]</scope>
    <source>
        <strain evidence="3">ULC129bin1</strain>
    </source>
</reference>
<feature type="chain" id="PRO_5016017457" description="DUF1795 domain-containing protein" evidence="2">
    <location>
        <begin position="31"/>
        <end position="251"/>
    </location>
</feature>
<reference evidence="4" key="1">
    <citation type="submission" date="2018-04" db="EMBL/GenBank/DDBJ databases">
        <authorList>
            <person name="Cornet L."/>
        </authorList>
    </citation>
    <scope>NUCLEOTIDE SEQUENCE [LARGE SCALE GENOMIC DNA]</scope>
</reference>
<protein>
    <recommendedName>
        <fullName evidence="5">DUF1795 domain-containing protein</fullName>
    </recommendedName>
</protein>
<feature type="compositionally biased region" description="Low complexity" evidence="1">
    <location>
        <begin position="203"/>
        <end position="215"/>
    </location>
</feature>
<feature type="compositionally biased region" description="Polar residues" evidence="1">
    <location>
        <begin position="224"/>
        <end position="235"/>
    </location>
</feature>
<evidence type="ECO:0000256" key="2">
    <source>
        <dbReference type="SAM" id="SignalP"/>
    </source>
</evidence>
<feature type="region of interest" description="Disordered" evidence="1">
    <location>
        <begin position="203"/>
        <end position="251"/>
    </location>
</feature>
<evidence type="ECO:0000256" key="1">
    <source>
        <dbReference type="SAM" id="MobiDB-lite"/>
    </source>
</evidence>
<evidence type="ECO:0000313" key="3">
    <source>
        <dbReference type="EMBL" id="PZO17322.1"/>
    </source>
</evidence>
<comment type="caution">
    <text evidence="3">The sequence shown here is derived from an EMBL/GenBank/DDBJ whole genome shotgun (WGS) entry which is preliminary data.</text>
</comment>